<accession>A0A286UEU2</accession>
<sequence length="66" mass="8095">MRHSIPYLKTREKTQYLLADLYEFHFTLIYYIASSIKYHSAIYFQVTTLQTLRIHLRKYHNQPSRS</sequence>
<dbReference type="AlphaFoldDB" id="A0A286UEU2"/>
<dbReference type="InParanoid" id="A0A286UEU2"/>
<name>A0A286UEU2_9AGAM</name>
<protein>
    <submittedName>
        <fullName evidence="1">Uncharacterized protein</fullName>
    </submittedName>
</protein>
<evidence type="ECO:0000313" key="2">
    <source>
        <dbReference type="Proteomes" id="UP000217199"/>
    </source>
</evidence>
<comment type="caution">
    <text evidence="1">The sequence shown here is derived from an EMBL/GenBank/DDBJ whole genome shotgun (WGS) entry which is preliminary data.</text>
</comment>
<keyword evidence="2" id="KW-1185">Reference proteome</keyword>
<dbReference type="Proteomes" id="UP000217199">
    <property type="component" value="Unassembled WGS sequence"/>
</dbReference>
<reference evidence="1 2" key="1">
    <citation type="journal article" date="2017" name="Mol. Ecol.">
        <title>Comparative and population genomic landscape of Phellinus noxius: A hypervariable fungus causing root rot in trees.</title>
        <authorList>
            <person name="Chung C.L."/>
            <person name="Lee T.J."/>
            <person name="Akiba M."/>
            <person name="Lee H.H."/>
            <person name="Kuo T.H."/>
            <person name="Liu D."/>
            <person name="Ke H.M."/>
            <person name="Yokoi T."/>
            <person name="Roa M.B."/>
            <person name="Lu M.J."/>
            <person name="Chang Y.Y."/>
            <person name="Ann P.J."/>
            <person name="Tsai J.N."/>
            <person name="Chen C.Y."/>
            <person name="Tzean S.S."/>
            <person name="Ota Y."/>
            <person name="Hattori T."/>
            <person name="Sahashi N."/>
            <person name="Liou R.F."/>
            <person name="Kikuchi T."/>
            <person name="Tsai I.J."/>
        </authorList>
    </citation>
    <scope>NUCLEOTIDE SEQUENCE [LARGE SCALE GENOMIC DNA]</scope>
    <source>
        <strain evidence="1 2">FFPRI411160</strain>
    </source>
</reference>
<evidence type="ECO:0000313" key="1">
    <source>
        <dbReference type="EMBL" id="PAV18014.1"/>
    </source>
</evidence>
<gene>
    <name evidence="1" type="ORF">PNOK_0650000</name>
</gene>
<organism evidence="1 2">
    <name type="scientific">Pyrrhoderma noxium</name>
    <dbReference type="NCBI Taxonomy" id="2282107"/>
    <lineage>
        <taxon>Eukaryota</taxon>
        <taxon>Fungi</taxon>
        <taxon>Dikarya</taxon>
        <taxon>Basidiomycota</taxon>
        <taxon>Agaricomycotina</taxon>
        <taxon>Agaricomycetes</taxon>
        <taxon>Hymenochaetales</taxon>
        <taxon>Hymenochaetaceae</taxon>
        <taxon>Pyrrhoderma</taxon>
    </lineage>
</organism>
<dbReference type="EMBL" id="NBII01000006">
    <property type="protein sequence ID" value="PAV18014.1"/>
    <property type="molecule type" value="Genomic_DNA"/>
</dbReference>
<proteinExistence type="predicted"/>